<evidence type="ECO:0000256" key="13">
    <source>
        <dbReference type="ARBA" id="ARBA00081079"/>
    </source>
</evidence>
<feature type="region of interest" description="Disordered" evidence="14">
    <location>
        <begin position="1"/>
        <end position="479"/>
    </location>
</feature>
<evidence type="ECO:0000259" key="15">
    <source>
        <dbReference type="Pfam" id="PF05064"/>
    </source>
</evidence>
<name>A0AA39QX06_9LECA</name>
<keyword evidence="5" id="KW-0813">Transport</keyword>
<dbReference type="PANTHER" id="PTHR12084:SF0">
    <property type="entry name" value="NUCLEAR PORE GLYCOPROTEIN P62"/>
    <property type="match status" value="1"/>
</dbReference>
<feature type="compositionally biased region" description="Low complexity" evidence="14">
    <location>
        <begin position="314"/>
        <end position="345"/>
    </location>
</feature>
<feature type="compositionally biased region" description="Low complexity" evidence="14">
    <location>
        <begin position="206"/>
        <end position="221"/>
    </location>
</feature>
<dbReference type="InterPro" id="IPR026010">
    <property type="entry name" value="NSP1/NUP62"/>
</dbReference>
<comment type="caution">
    <text evidence="16">The sequence shown here is derived from an EMBL/GenBank/DDBJ whole genome shotgun (WGS) entry which is preliminary data.</text>
</comment>
<dbReference type="GO" id="GO:0031965">
    <property type="term" value="C:nuclear membrane"/>
    <property type="evidence" value="ECO:0007669"/>
    <property type="project" value="UniProtKB-SubCell"/>
</dbReference>
<feature type="compositionally biased region" description="Low complexity" evidence="14">
    <location>
        <begin position="83"/>
        <end position="102"/>
    </location>
</feature>
<dbReference type="AlphaFoldDB" id="A0AA39QX06"/>
<feature type="domain" description="Nucleoporin NSP1-like C-terminal" evidence="15">
    <location>
        <begin position="467"/>
        <end position="571"/>
    </location>
</feature>
<evidence type="ECO:0000313" key="17">
    <source>
        <dbReference type="Proteomes" id="UP001166286"/>
    </source>
</evidence>
<keyword evidence="7" id="KW-0653">Protein transport</keyword>
<dbReference type="GO" id="GO:0005543">
    <property type="term" value="F:phospholipid binding"/>
    <property type="evidence" value="ECO:0007669"/>
    <property type="project" value="TreeGrafter"/>
</dbReference>
<keyword evidence="8" id="KW-0811">Translocation</keyword>
<dbReference type="InterPro" id="IPR007758">
    <property type="entry name" value="Nucleoporin_NSP1_C"/>
</dbReference>
<dbReference type="GO" id="GO:0051028">
    <property type="term" value="P:mRNA transport"/>
    <property type="evidence" value="ECO:0007669"/>
    <property type="project" value="UniProtKB-KW"/>
</dbReference>
<feature type="compositionally biased region" description="Polar residues" evidence="14">
    <location>
        <begin position="234"/>
        <end position="270"/>
    </location>
</feature>
<dbReference type="Gene3D" id="1.20.5.170">
    <property type="match status" value="1"/>
</dbReference>
<dbReference type="FunFam" id="1.20.5.170:FF:000040">
    <property type="entry name" value="Nuclear pore glycoprotein p62"/>
    <property type="match status" value="1"/>
</dbReference>
<keyword evidence="9" id="KW-0906">Nuclear pore complex</keyword>
<evidence type="ECO:0000256" key="2">
    <source>
        <dbReference type="ARBA" id="ARBA00004567"/>
    </source>
</evidence>
<feature type="compositionally biased region" description="Polar residues" evidence="14">
    <location>
        <begin position="288"/>
        <end position="297"/>
    </location>
</feature>
<evidence type="ECO:0000256" key="1">
    <source>
        <dbReference type="ARBA" id="ARBA00004335"/>
    </source>
</evidence>
<comment type="subcellular location">
    <subcellularLocation>
        <location evidence="1">Nucleus membrane</location>
        <topology evidence="1">Peripheral membrane protein</topology>
        <orientation evidence="1">Cytoplasmic side</orientation>
    </subcellularLocation>
    <subcellularLocation>
        <location evidence="3">Nucleus membrane</location>
        <topology evidence="3">Peripheral membrane protein</topology>
        <orientation evidence="3">Nucleoplasmic side</orientation>
    </subcellularLocation>
    <subcellularLocation>
        <location evidence="2">Nucleus</location>
        <location evidence="2">Nuclear pore complex</location>
    </subcellularLocation>
</comment>
<keyword evidence="6" id="KW-0509">mRNA transport</keyword>
<feature type="region of interest" description="Disordered" evidence="14">
    <location>
        <begin position="660"/>
        <end position="690"/>
    </location>
</feature>
<evidence type="ECO:0000256" key="5">
    <source>
        <dbReference type="ARBA" id="ARBA00022448"/>
    </source>
</evidence>
<evidence type="ECO:0000256" key="12">
    <source>
        <dbReference type="ARBA" id="ARBA00078941"/>
    </source>
</evidence>
<dbReference type="GO" id="GO:0044613">
    <property type="term" value="C:nuclear pore central transport channel"/>
    <property type="evidence" value="ECO:0007669"/>
    <property type="project" value="TreeGrafter"/>
</dbReference>
<gene>
    <name evidence="16" type="ORF">JMJ35_008659</name>
</gene>
<evidence type="ECO:0000256" key="8">
    <source>
        <dbReference type="ARBA" id="ARBA00023010"/>
    </source>
</evidence>
<evidence type="ECO:0000256" key="14">
    <source>
        <dbReference type="SAM" id="MobiDB-lite"/>
    </source>
</evidence>
<evidence type="ECO:0000256" key="10">
    <source>
        <dbReference type="ARBA" id="ARBA00023242"/>
    </source>
</evidence>
<dbReference type="PANTHER" id="PTHR12084">
    <property type="entry name" value="NUCLEAR PORE GLYCOPROTEIN P62-RELATED"/>
    <property type="match status" value="1"/>
</dbReference>
<feature type="compositionally biased region" description="Polar residues" evidence="14">
    <location>
        <begin position="372"/>
        <end position="386"/>
    </location>
</feature>
<accession>A0AA39QX06</accession>
<dbReference type="EMBL" id="JAFEKC020000019">
    <property type="protein sequence ID" value="KAK0509288.1"/>
    <property type="molecule type" value="Genomic_DNA"/>
</dbReference>
<proteinExistence type="inferred from homology"/>
<dbReference type="GO" id="GO:0017056">
    <property type="term" value="F:structural constituent of nuclear pore"/>
    <property type="evidence" value="ECO:0007669"/>
    <property type="project" value="InterPro"/>
</dbReference>
<feature type="compositionally biased region" description="Polar residues" evidence="14">
    <location>
        <begin position="72"/>
        <end position="82"/>
    </location>
</feature>
<reference evidence="16" key="1">
    <citation type="submission" date="2023-03" db="EMBL/GenBank/DDBJ databases">
        <title>Complete genome of Cladonia borealis.</title>
        <authorList>
            <person name="Park H."/>
        </authorList>
    </citation>
    <scope>NUCLEOTIDE SEQUENCE</scope>
    <source>
        <strain evidence="16">ANT050790</strain>
    </source>
</reference>
<keyword evidence="10" id="KW-0539">Nucleus</keyword>
<feature type="compositionally biased region" description="Polar residues" evidence="14">
    <location>
        <begin position="661"/>
        <end position="675"/>
    </location>
</feature>
<comment type="similarity">
    <text evidence="4">Belongs to the nucleoporin NSP1/NUP62 family.</text>
</comment>
<evidence type="ECO:0000256" key="11">
    <source>
        <dbReference type="ARBA" id="ARBA00068864"/>
    </source>
</evidence>
<feature type="compositionally biased region" description="Low complexity" evidence="14">
    <location>
        <begin position="155"/>
        <end position="166"/>
    </location>
</feature>
<dbReference type="GO" id="GO:0006606">
    <property type="term" value="P:protein import into nucleus"/>
    <property type="evidence" value="ECO:0007669"/>
    <property type="project" value="TreeGrafter"/>
</dbReference>
<sequence length="690" mass="69971">MTDPSKPSSPFSFGPPATSGNAGVNFGQGTSDASKQGGAISNPPTTSNIFGTTSTPSANSSVFGNAFAGGANKSSTGFNFSFGQTQNNNTSGGSGQTSSQNTQPSTTAPAPGPFSVFSTPSKLSEQPPSGQGQGGSTGPFSFGNAGLNASSAGQTSTTTPTSKPTTNIFANSTTPAGPPPSSGTSTGAGMFGKPPQAAGNPFGSFGTTSSAPGTNTTTAPSGGSGGLAFGASKPQASPAATPSTQPQSIFASTPNTGGSNLFSNKSTPQPSGGIFGNLNKNQDNGNNTATNPQQNEPPKSLFNLGGQSSTKAPTTQSTSGSGFSSFLSKPTSSGTSGPSTTAPATNMFANLGKPQDAPAPPTAAPNMFANLGKSQVASAPPTTAPSSGMFANLGKPQEKDKAPATSAEMTSISASSTSTPASTSNLFAPKPADTALTSQVSDKPTTTGTAQGTGGTTASLGASTAGPAPPAQSRLKNKSMDDIITRWAADLSKYQKEFQQQATKVAAWDRTLVENSEKIQKLYGSTLEAERATTEVERQLTAVENDQAELSMWLDHYEREVDSMISSSVGQGDALSGPDQERERTYQLASRLQDRLDEMGKDLSGMIEEINDASSTLSKNNKADDPLAQVVRVLNSHLTQLQQIDQGAAALQAKVKEAQRVGQSMGPSNGLSGPSSDAADGFYRSFTGRR</sequence>
<evidence type="ECO:0000256" key="7">
    <source>
        <dbReference type="ARBA" id="ARBA00022927"/>
    </source>
</evidence>
<evidence type="ECO:0000256" key="9">
    <source>
        <dbReference type="ARBA" id="ARBA00023132"/>
    </source>
</evidence>
<evidence type="ECO:0000256" key="4">
    <source>
        <dbReference type="ARBA" id="ARBA00005911"/>
    </source>
</evidence>
<feature type="compositionally biased region" description="Low complexity" evidence="14">
    <location>
        <begin position="404"/>
        <end position="424"/>
    </location>
</feature>
<feature type="compositionally biased region" description="Low complexity" evidence="14">
    <location>
        <begin position="277"/>
        <end position="287"/>
    </location>
</feature>
<dbReference type="GO" id="GO:0006405">
    <property type="term" value="P:RNA export from nucleus"/>
    <property type="evidence" value="ECO:0007669"/>
    <property type="project" value="TreeGrafter"/>
</dbReference>
<evidence type="ECO:0000256" key="3">
    <source>
        <dbReference type="ARBA" id="ARBA00004620"/>
    </source>
</evidence>
<protein>
    <recommendedName>
        <fullName evidence="11">Nucleoporin NSP1</fullName>
    </recommendedName>
    <alternativeName>
        <fullName evidence="12">Nuclear pore protein NSP1</fullName>
    </alternativeName>
    <alternativeName>
        <fullName evidence="13">Nucleoskeletal-like protein</fullName>
    </alternativeName>
</protein>
<feature type="compositionally biased region" description="Low complexity" evidence="14">
    <location>
        <begin position="444"/>
        <end position="466"/>
    </location>
</feature>
<dbReference type="Pfam" id="PF05064">
    <property type="entry name" value="Nsp1_C"/>
    <property type="match status" value="1"/>
</dbReference>
<keyword evidence="17" id="KW-1185">Reference proteome</keyword>
<dbReference type="Proteomes" id="UP001166286">
    <property type="component" value="Unassembled WGS sequence"/>
</dbReference>
<evidence type="ECO:0000256" key="6">
    <source>
        <dbReference type="ARBA" id="ARBA00022816"/>
    </source>
</evidence>
<feature type="compositionally biased region" description="Low complexity" evidence="14">
    <location>
        <begin position="1"/>
        <end position="20"/>
    </location>
</feature>
<evidence type="ECO:0000313" key="16">
    <source>
        <dbReference type="EMBL" id="KAK0509288.1"/>
    </source>
</evidence>
<organism evidence="16 17">
    <name type="scientific">Cladonia borealis</name>
    <dbReference type="NCBI Taxonomy" id="184061"/>
    <lineage>
        <taxon>Eukaryota</taxon>
        <taxon>Fungi</taxon>
        <taxon>Dikarya</taxon>
        <taxon>Ascomycota</taxon>
        <taxon>Pezizomycotina</taxon>
        <taxon>Lecanoromycetes</taxon>
        <taxon>OSLEUM clade</taxon>
        <taxon>Lecanoromycetidae</taxon>
        <taxon>Lecanorales</taxon>
        <taxon>Lecanorineae</taxon>
        <taxon>Cladoniaceae</taxon>
        <taxon>Cladonia</taxon>
    </lineage>
</organism>
<feature type="compositionally biased region" description="Polar residues" evidence="14">
    <location>
        <begin position="42"/>
        <end position="63"/>
    </location>
</feature>